<keyword evidence="2" id="KW-1185">Reference proteome</keyword>
<protein>
    <recommendedName>
        <fullName evidence="3">Negative transcriptional regulator</fullName>
    </recommendedName>
</protein>
<dbReference type="EMBL" id="KV454540">
    <property type="protein sequence ID" value="ODV67418.1"/>
    <property type="molecule type" value="Genomic_DNA"/>
</dbReference>
<organism evidence="1 2">
    <name type="scientific">Hyphopichia burtonii NRRL Y-1933</name>
    <dbReference type="NCBI Taxonomy" id="984485"/>
    <lineage>
        <taxon>Eukaryota</taxon>
        <taxon>Fungi</taxon>
        <taxon>Dikarya</taxon>
        <taxon>Ascomycota</taxon>
        <taxon>Saccharomycotina</taxon>
        <taxon>Pichiomycetes</taxon>
        <taxon>Debaryomycetaceae</taxon>
        <taxon>Hyphopichia</taxon>
    </lineage>
</organism>
<evidence type="ECO:0000313" key="2">
    <source>
        <dbReference type="Proteomes" id="UP000095085"/>
    </source>
</evidence>
<gene>
    <name evidence="1" type="ORF">HYPBUDRAFT_156227</name>
</gene>
<dbReference type="PANTHER" id="PTHR35802:SF1">
    <property type="entry name" value="PROTEASE SYNTHASE AND SPORULATION PROTEIN PAI 2"/>
    <property type="match status" value="1"/>
</dbReference>
<dbReference type="RefSeq" id="XP_020076485.1">
    <property type="nucleotide sequence ID" value="XM_020222185.1"/>
</dbReference>
<proteinExistence type="predicted"/>
<dbReference type="Gene3D" id="2.30.110.10">
    <property type="entry name" value="Electron Transport, Fmn-binding Protein, Chain A"/>
    <property type="match status" value="1"/>
</dbReference>
<reference evidence="2" key="1">
    <citation type="submission" date="2016-05" db="EMBL/GenBank/DDBJ databases">
        <title>Comparative genomics of biotechnologically important yeasts.</title>
        <authorList>
            <consortium name="DOE Joint Genome Institute"/>
            <person name="Riley R."/>
            <person name="Haridas S."/>
            <person name="Wolfe K.H."/>
            <person name="Lopes M.R."/>
            <person name="Hittinger C.T."/>
            <person name="Goker M."/>
            <person name="Salamov A."/>
            <person name="Wisecaver J."/>
            <person name="Long T.M."/>
            <person name="Aerts A.L."/>
            <person name="Barry K."/>
            <person name="Choi C."/>
            <person name="Clum A."/>
            <person name="Coughlan A.Y."/>
            <person name="Deshpande S."/>
            <person name="Douglass A.P."/>
            <person name="Hanson S.J."/>
            <person name="Klenk H.-P."/>
            <person name="Labutti K."/>
            <person name="Lapidus A."/>
            <person name="Lindquist E."/>
            <person name="Lipzen A."/>
            <person name="Meier-Kolthoff J.P."/>
            <person name="Ohm R.A."/>
            <person name="Otillar R.P."/>
            <person name="Pangilinan J."/>
            <person name="Peng Y."/>
            <person name="Rokas A."/>
            <person name="Rosa C.A."/>
            <person name="Scheuner C."/>
            <person name="Sibirny A.A."/>
            <person name="Slot J.C."/>
            <person name="Stielow J.B."/>
            <person name="Sun H."/>
            <person name="Kurtzman C.P."/>
            <person name="Blackwell M."/>
            <person name="Grigoriev I.V."/>
            <person name="Jeffries T.W."/>
        </authorList>
    </citation>
    <scope>NUCLEOTIDE SEQUENCE [LARGE SCALE GENOMIC DNA]</scope>
    <source>
        <strain evidence="2">NRRL Y-1933</strain>
    </source>
</reference>
<dbReference type="AlphaFoldDB" id="A0A1E4RJG6"/>
<sequence>MYIPKQYQESEWIKQESLIKAHPLATVVTTDEAGNLIANHFPFYLYTDDEGKKFLHAHVAKKNHQVPSLTNNDNVLVIFQSPDSYISPSYYPGKEETQKYVPTWDFACIHIKGKSRIVNDGEFVLRQLNNFTHQNESNRPKPWTVDDAPKPYTSALLKAITGLEIEIDEIECKFKLEQEKSRKDINGVIDGLSRDNKQIVSDYVKSSNLSKA</sequence>
<evidence type="ECO:0000313" key="1">
    <source>
        <dbReference type="EMBL" id="ODV67418.1"/>
    </source>
</evidence>
<dbReference type="InterPro" id="IPR012349">
    <property type="entry name" value="Split_barrel_FMN-bd"/>
</dbReference>
<dbReference type="SUPFAM" id="SSF50475">
    <property type="entry name" value="FMN-binding split barrel"/>
    <property type="match status" value="1"/>
</dbReference>
<dbReference type="Pfam" id="PF04299">
    <property type="entry name" value="FMN_bind_2"/>
    <property type="match status" value="1"/>
</dbReference>
<dbReference type="GeneID" id="30996734"/>
<dbReference type="OrthoDB" id="2101473at2759"/>
<accession>A0A1E4RJG6</accession>
<evidence type="ECO:0008006" key="3">
    <source>
        <dbReference type="Google" id="ProtNLM"/>
    </source>
</evidence>
<dbReference type="Proteomes" id="UP000095085">
    <property type="component" value="Unassembled WGS sequence"/>
</dbReference>
<name>A0A1E4RJG6_9ASCO</name>
<dbReference type="PANTHER" id="PTHR35802">
    <property type="entry name" value="PROTEASE SYNTHASE AND SPORULATION PROTEIN PAI 2"/>
    <property type="match status" value="1"/>
</dbReference>
<dbReference type="PIRSF" id="PIRSF010372">
    <property type="entry name" value="PaiB"/>
    <property type="match status" value="1"/>
</dbReference>
<dbReference type="InterPro" id="IPR007396">
    <property type="entry name" value="TR_PAI2-type"/>
</dbReference>